<feature type="chain" id="PRO_5038731518" evidence="5">
    <location>
        <begin position="19"/>
        <end position="438"/>
    </location>
</feature>
<dbReference type="AlphaFoldDB" id="A0A2U1E5R6"/>
<dbReference type="Proteomes" id="UP000245793">
    <property type="component" value="Unassembled WGS sequence"/>
</dbReference>
<dbReference type="PANTHER" id="PTHR43649">
    <property type="entry name" value="ARABINOSE-BINDING PROTEIN-RELATED"/>
    <property type="match status" value="1"/>
</dbReference>
<evidence type="ECO:0000256" key="2">
    <source>
        <dbReference type="ARBA" id="ARBA00008520"/>
    </source>
</evidence>
<evidence type="ECO:0000256" key="3">
    <source>
        <dbReference type="ARBA" id="ARBA00022448"/>
    </source>
</evidence>
<dbReference type="Gene3D" id="3.40.190.10">
    <property type="entry name" value="Periplasmic binding protein-like II"/>
    <property type="match status" value="2"/>
</dbReference>
<comment type="subcellular location">
    <subcellularLocation>
        <location evidence="1">Cell envelope</location>
    </subcellularLocation>
</comment>
<dbReference type="GO" id="GO:0030313">
    <property type="term" value="C:cell envelope"/>
    <property type="evidence" value="ECO:0007669"/>
    <property type="project" value="UniProtKB-SubCell"/>
</dbReference>
<proteinExistence type="inferred from homology"/>
<protein>
    <submittedName>
        <fullName evidence="6">Carbohydrate ABC transporter substrate-binding protein (CUT1 family)</fullName>
    </submittedName>
</protein>
<sequence length="438" mass="48523">MKQRILILLTVFAMLFTAGCKKSGSAAKEDGRTVITFWHSMGGNLNEAIDKMVADYNASQNKYLVKAEFQGEYDDALTKLRSASSGSALDVDIVQVFELGARFMIDSGLITPVQEMIDKTNFNTADLEPNLLAYYTIDGKLNSMPFNSSTPLLYYNKDMFKKAGITEVPKSLEEMVEVGEELKAKGVEMPLSMSIYGWWVDQFMLKQQKPLFDMNNGRGGNPTKTVFVENGGMENILERWKELADKGIAPNVGRTGGKQEFVSGVSAMTFGSTASLAGILQEVGDKFEVGTAYYPAVNKDDKGMVSIGGASLYMIDSGSDERKAGAWDFISYMVSPKSQAYWNANSGYFPVNVKAHDEDVFKENIKKFPQFKTAIDQLHDSTPESQGAICAVYQESRQVFEKYVEDMLNGVKTPKEAAEAMQKDIDSAINDYNRANKK</sequence>
<organism evidence="6 7">
    <name type="scientific">Ezakiella coagulans</name>
    <dbReference type="NCBI Taxonomy" id="46507"/>
    <lineage>
        <taxon>Bacteria</taxon>
        <taxon>Bacillati</taxon>
        <taxon>Bacillota</taxon>
        <taxon>Tissierellia</taxon>
        <taxon>Ezakiella</taxon>
    </lineage>
</organism>
<dbReference type="CDD" id="cd14748">
    <property type="entry name" value="PBP2_UgpB"/>
    <property type="match status" value="1"/>
</dbReference>
<keyword evidence="4 5" id="KW-0732">Signal</keyword>
<dbReference type="EMBL" id="QEKV01000002">
    <property type="protein sequence ID" value="PVY95294.1"/>
    <property type="molecule type" value="Genomic_DNA"/>
</dbReference>
<gene>
    <name evidence="6" type="ORF">C7381_102183</name>
</gene>
<evidence type="ECO:0000313" key="7">
    <source>
        <dbReference type="Proteomes" id="UP000245793"/>
    </source>
</evidence>
<dbReference type="PROSITE" id="PS51257">
    <property type="entry name" value="PROKAR_LIPOPROTEIN"/>
    <property type="match status" value="1"/>
</dbReference>
<dbReference type="PANTHER" id="PTHR43649:SF31">
    <property type="entry name" value="SN-GLYCEROL-3-PHOSPHATE-BINDING PERIPLASMIC PROTEIN UGPB"/>
    <property type="match status" value="1"/>
</dbReference>
<dbReference type="InterPro" id="IPR006059">
    <property type="entry name" value="SBP"/>
</dbReference>
<name>A0A2U1E5R6_9FIRM</name>
<comment type="caution">
    <text evidence="6">The sequence shown here is derived from an EMBL/GenBank/DDBJ whole genome shotgun (WGS) entry which is preliminary data.</text>
</comment>
<accession>A0A2U1E5R6</accession>
<evidence type="ECO:0000256" key="4">
    <source>
        <dbReference type="ARBA" id="ARBA00022729"/>
    </source>
</evidence>
<dbReference type="SUPFAM" id="SSF53850">
    <property type="entry name" value="Periplasmic binding protein-like II"/>
    <property type="match status" value="1"/>
</dbReference>
<comment type="similarity">
    <text evidence="2">Belongs to the bacterial solute-binding protein 1 family.</text>
</comment>
<feature type="signal peptide" evidence="5">
    <location>
        <begin position="1"/>
        <end position="18"/>
    </location>
</feature>
<reference evidence="6 7" key="1">
    <citation type="submission" date="2018-04" db="EMBL/GenBank/DDBJ databases">
        <title>Genomic Encyclopedia of Type Strains, Phase IV (KMG-IV): sequencing the most valuable type-strain genomes for metagenomic binning, comparative biology and taxonomic classification.</title>
        <authorList>
            <person name="Goeker M."/>
        </authorList>
    </citation>
    <scope>NUCLEOTIDE SEQUENCE [LARGE SCALE GENOMIC DNA]</scope>
    <source>
        <strain evidence="6 7">DSM 20705</strain>
    </source>
</reference>
<dbReference type="InterPro" id="IPR050490">
    <property type="entry name" value="Bact_solute-bd_prot1"/>
</dbReference>
<evidence type="ECO:0000256" key="1">
    <source>
        <dbReference type="ARBA" id="ARBA00004196"/>
    </source>
</evidence>
<dbReference type="Pfam" id="PF13416">
    <property type="entry name" value="SBP_bac_8"/>
    <property type="match status" value="1"/>
</dbReference>
<evidence type="ECO:0000256" key="5">
    <source>
        <dbReference type="SAM" id="SignalP"/>
    </source>
</evidence>
<keyword evidence="7" id="KW-1185">Reference proteome</keyword>
<keyword evidence="3" id="KW-0813">Transport</keyword>
<dbReference type="RefSeq" id="WP_245893693.1">
    <property type="nucleotide sequence ID" value="NZ_QEKV01000002.1"/>
</dbReference>
<evidence type="ECO:0000313" key="6">
    <source>
        <dbReference type="EMBL" id="PVY95294.1"/>
    </source>
</evidence>